<dbReference type="PROSITE" id="PS50405">
    <property type="entry name" value="GST_CTER"/>
    <property type="match status" value="1"/>
</dbReference>
<dbReference type="InterPro" id="IPR010987">
    <property type="entry name" value="Glutathione-S-Trfase_C-like"/>
</dbReference>
<dbReference type="RefSeq" id="WP_380863339.1">
    <property type="nucleotide sequence ID" value="NZ_JBHRXV010000011.1"/>
</dbReference>
<dbReference type="Pfam" id="PF00043">
    <property type="entry name" value="GST_C"/>
    <property type="match status" value="1"/>
</dbReference>
<evidence type="ECO:0000313" key="6">
    <source>
        <dbReference type="Proteomes" id="UP001595615"/>
    </source>
</evidence>
<dbReference type="PANTHER" id="PTHR43900:SF97">
    <property type="entry name" value="GLUTATHIONE TRANSFERASE"/>
    <property type="match status" value="1"/>
</dbReference>
<comment type="caution">
    <text evidence="5">The sequence shown here is derived from an EMBL/GenBank/DDBJ whole genome shotgun (WGS) entry which is preliminary data.</text>
</comment>
<evidence type="ECO:0000256" key="2">
    <source>
        <dbReference type="ARBA" id="ARBA00022679"/>
    </source>
</evidence>
<sequence>MKLYDMVKAPNPRRVRIFLAEKGIEVERVEVDIPGGANLADDYLAVNPRGLVPTLVLDDGTRIDESIAICRYIEALHPEPNLFGLKPLEVARVEQWQRRCEFEGLFNIAAAFRNTAAPFANRTMPGTSPAFGQNADLAERGRVMTGRFFDALEARLSESRFLAGDRFTVADITGMVSVDFAKWVQLRVPESHANVQRWYGEVAGRPSARA</sequence>
<dbReference type="EMBL" id="JBHRXV010000011">
    <property type="protein sequence ID" value="MFC3714164.1"/>
    <property type="molecule type" value="Genomic_DNA"/>
</dbReference>
<dbReference type="EC" id="2.5.1.18" evidence="1"/>
<proteinExistence type="predicted"/>
<feature type="domain" description="GST C-terminal" evidence="4">
    <location>
        <begin position="86"/>
        <end position="210"/>
    </location>
</feature>
<dbReference type="InterPro" id="IPR004045">
    <property type="entry name" value="Glutathione_S-Trfase_N"/>
</dbReference>
<accession>A0ABV7XHH6</accession>
<name>A0ABV7XHH6_9SPHN</name>
<dbReference type="InterPro" id="IPR034345">
    <property type="entry name" value="Gtt2-like_N"/>
</dbReference>
<feature type="domain" description="GST N-terminal" evidence="3">
    <location>
        <begin position="1"/>
        <end position="81"/>
    </location>
</feature>
<reference evidence="6" key="1">
    <citation type="journal article" date="2019" name="Int. J. Syst. Evol. Microbiol.">
        <title>The Global Catalogue of Microorganisms (GCM) 10K type strain sequencing project: providing services to taxonomists for standard genome sequencing and annotation.</title>
        <authorList>
            <consortium name="The Broad Institute Genomics Platform"/>
            <consortium name="The Broad Institute Genome Sequencing Center for Infectious Disease"/>
            <person name="Wu L."/>
            <person name="Ma J."/>
        </authorList>
    </citation>
    <scope>NUCLEOTIDE SEQUENCE [LARGE SCALE GENOMIC DNA]</scope>
    <source>
        <strain evidence="6">KCTC 42644</strain>
    </source>
</reference>
<dbReference type="SFLD" id="SFLDG00358">
    <property type="entry name" value="Main_(cytGST)"/>
    <property type="match status" value="1"/>
</dbReference>
<gene>
    <name evidence="5" type="ORF">ACFOMD_16455</name>
</gene>
<dbReference type="Gene3D" id="3.40.30.10">
    <property type="entry name" value="Glutaredoxin"/>
    <property type="match status" value="1"/>
</dbReference>
<dbReference type="PROSITE" id="PS50404">
    <property type="entry name" value="GST_NTER"/>
    <property type="match status" value="1"/>
</dbReference>
<dbReference type="InterPro" id="IPR040079">
    <property type="entry name" value="Glutathione_S-Trfase"/>
</dbReference>
<protein>
    <recommendedName>
        <fullName evidence="1">glutathione transferase</fullName>
        <ecNumber evidence="1">2.5.1.18</ecNumber>
    </recommendedName>
</protein>
<keyword evidence="2" id="KW-0808">Transferase</keyword>
<dbReference type="InterPro" id="IPR004046">
    <property type="entry name" value="GST_C"/>
</dbReference>
<dbReference type="InterPro" id="IPR036282">
    <property type="entry name" value="Glutathione-S-Trfase_C_sf"/>
</dbReference>
<evidence type="ECO:0000313" key="5">
    <source>
        <dbReference type="EMBL" id="MFC3714164.1"/>
    </source>
</evidence>
<evidence type="ECO:0000259" key="4">
    <source>
        <dbReference type="PROSITE" id="PS50405"/>
    </source>
</evidence>
<dbReference type="Proteomes" id="UP001595615">
    <property type="component" value="Unassembled WGS sequence"/>
</dbReference>
<dbReference type="SUPFAM" id="SSF52833">
    <property type="entry name" value="Thioredoxin-like"/>
    <property type="match status" value="1"/>
</dbReference>
<dbReference type="SFLD" id="SFLDS00019">
    <property type="entry name" value="Glutathione_Transferase_(cytos"/>
    <property type="match status" value="1"/>
</dbReference>
<dbReference type="PANTHER" id="PTHR43900">
    <property type="entry name" value="GLUTATHIONE S-TRANSFERASE RHO"/>
    <property type="match status" value="1"/>
</dbReference>
<dbReference type="Gene3D" id="1.20.1050.10">
    <property type="match status" value="1"/>
</dbReference>
<organism evidence="5 6">
    <name type="scientific">Sphingoaurantiacus capsulatus</name>
    <dbReference type="NCBI Taxonomy" id="1771310"/>
    <lineage>
        <taxon>Bacteria</taxon>
        <taxon>Pseudomonadati</taxon>
        <taxon>Pseudomonadota</taxon>
        <taxon>Alphaproteobacteria</taxon>
        <taxon>Sphingomonadales</taxon>
        <taxon>Sphingosinicellaceae</taxon>
        <taxon>Sphingoaurantiacus</taxon>
    </lineage>
</organism>
<evidence type="ECO:0000256" key="1">
    <source>
        <dbReference type="ARBA" id="ARBA00012452"/>
    </source>
</evidence>
<keyword evidence="6" id="KW-1185">Reference proteome</keyword>
<dbReference type="Pfam" id="PF13409">
    <property type="entry name" value="GST_N_2"/>
    <property type="match status" value="1"/>
</dbReference>
<dbReference type="SUPFAM" id="SSF47616">
    <property type="entry name" value="GST C-terminal domain-like"/>
    <property type="match status" value="1"/>
</dbReference>
<dbReference type="CDD" id="cd03051">
    <property type="entry name" value="GST_N_GTT2_like"/>
    <property type="match status" value="1"/>
</dbReference>
<dbReference type="InterPro" id="IPR036249">
    <property type="entry name" value="Thioredoxin-like_sf"/>
</dbReference>
<evidence type="ECO:0000259" key="3">
    <source>
        <dbReference type="PROSITE" id="PS50404"/>
    </source>
</evidence>